<dbReference type="PaxDb" id="123214-PERMA_1998"/>
<dbReference type="EMBL" id="CP001230">
    <property type="protein sequence ID" value="ACO02968.1"/>
    <property type="molecule type" value="Genomic_DNA"/>
</dbReference>
<dbReference type="STRING" id="123214.PERMA_1998"/>
<keyword evidence="2" id="KW-0808">Transferase</keyword>
<sequence length="332" mass="39280">MEKPVLSVCIPTYNRGEFLDKTIESIVKQIRELGLNNQVEICISDNASTDNTEEVVNRWLNEKDIRIVYHKNQTNLGADRNFIKVIDIANGEYCWFLGSDDIAKEDSILIILNHIENKQFDIFLYDRLNFVSDLSKSRLESWKNGEFEINKNNLKEYISYLDKLGGLFSYISVIVFKKDKWMEIIKTKKEEIEKFIGTQYIHSYILLSMIEAGSFMKYTNVPIVYNRLGNSVFLEKRNYFKRIKLDYNYLPIARSIFGREIEEAIKELLKRKNTIPKLLRAKYFLESAEQDEFYKFLTDYELVKNPLIIKLFPNPLIKLMLTIYAQMKKQRT</sequence>
<dbReference type="SUPFAM" id="SSF53448">
    <property type="entry name" value="Nucleotide-diphospho-sugar transferases"/>
    <property type="match status" value="1"/>
</dbReference>
<organism evidence="2 3">
    <name type="scientific">Persephonella marina (strain DSM 14350 / EX-H1)</name>
    <dbReference type="NCBI Taxonomy" id="123214"/>
    <lineage>
        <taxon>Bacteria</taxon>
        <taxon>Pseudomonadati</taxon>
        <taxon>Aquificota</taxon>
        <taxon>Aquificia</taxon>
        <taxon>Aquificales</taxon>
        <taxon>Hydrogenothermaceae</taxon>
        <taxon>Persephonella</taxon>
    </lineage>
</organism>
<dbReference type="KEGG" id="pmx:PERMA_1998"/>
<evidence type="ECO:0000259" key="1">
    <source>
        <dbReference type="Pfam" id="PF00535"/>
    </source>
</evidence>
<dbReference type="InterPro" id="IPR001173">
    <property type="entry name" value="Glyco_trans_2-like"/>
</dbReference>
<accession>C0QSV5</accession>
<dbReference type="CAZy" id="GT2">
    <property type="family name" value="Glycosyltransferase Family 2"/>
</dbReference>
<protein>
    <submittedName>
        <fullName evidence="2">O antigen biosynthesis abequosyltransferase RfbV</fullName>
        <ecNumber evidence="2">2.4.1.-</ecNumber>
    </submittedName>
</protein>
<dbReference type="PANTHER" id="PTHR22916:SF3">
    <property type="entry name" value="UDP-GLCNAC:BETAGAL BETA-1,3-N-ACETYLGLUCOSAMINYLTRANSFERASE-LIKE PROTEIN 1"/>
    <property type="match status" value="1"/>
</dbReference>
<dbReference type="PANTHER" id="PTHR22916">
    <property type="entry name" value="GLYCOSYLTRANSFERASE"/>
    <property type="match status" value="1"/>
</dbReference>
<dbReference type="Gene3D" id="3.90.550.10">
    <property type="entry name" value="Spore Coat Polysaccharide Biosynthesis Protein SpsA, Chain A"/>
    <property type="match status" value="1"/>
</dbReference>
<dbReference type="GO" id="GO:0016758">
    <property type="term" value="F:hexosyltransferase activity"/>
    <property type="evidence" value="ECO:0007669"/>
    <property type="project" value="UniProtKB-ARBA"/>
</dbReference>
<keyword evidence="3" id="KW-1185">Reference proteome</keyword>
<dbReference type="HOGENOM" id="CLU_067064_0_0_0"/>
<evidence type="ECO:0000313" key="2">
    <source>
        <dbReference type="EMBL" id="ACO02968.1"/>
    </source>
</evidence>
<gene>
    <name evidence="2" type="ordered locus">PERMA_1998</name>
</gene>
<dbReference type="Proteomes" id="UP000001366">
    <property type="component" value="Chromosome"/>
</dbReference>
<dbReference type="EC" id="2.4.1.-" evidence="2"/>
<keyword evidence="2" id="KW-0328">Glycosyltransferase</keyword>
<dbReference type="Pfam" id="PF00535">
    <property type="entry name" value="Glycos_transf_2"/>
    <property type="match status" value="1"/>
</dbReference>
<feature type="domain" description="Glycosyltransferase 2-like" evidence="1">
    <location>
        <begin position="7"/>
        <end position="154"/>
    </location>
</feature>
<dbReference type="eggNOG" id="COG0463">
    <property type="taxonomic scope" value="Bacteria"/>
</dbReference>
<reference evidence="2 3" key="1">
    <citation type="journal article" date="2009" name="J. Bacteriol.">
        <title>Complete and draft genome sequences of six members of the Aquificales.</title>
        <authorList>
            <person name="Reysenbach A.L."/>
            <person name="Hamamura N."/>
            <person name="Podar M."/>
            <person name="Griffiths E."/>
            <person name="Ferreira S."/>
            <person name="Hochstein R."/>
            <person name="Heidelberg J."/>
            <person name="Johnson J."/>
            <person name="Mead D."/>
            <person name="Pohorille A."/>
            <person name="Sarmiento M."/>
            <person name="Schweighofer K."/>
            <person name="Seshadri R."/>
            <person name="Voytek M.A."/>
        </authorList>
    </citation>
    <scope>NUCLEOTIDE SEQUENCE [LARGE SCALE GENOMIC DNA]</scope>
    <source>
        <strain evidence="3">DSM 14350 / EX-H1</strain>
    </source>
</reference>
<dbReference type="OrthoDB" id="8335at2"/>
<evidence type="ECO:0000313" key="3">
    <source>
        <dbReference type="Proteomes" id="UP000001366"/>
    </source>
</evidence>
<proteinExistence type="predicted"/>
<dbReference type="RefSeq" id="WP_012675207.1">
    <property type="nucleotide sequence ID" value="NC_012440.1"/>
</dbReference>
<name>C0QSV5_PERMH</name>
<dbReference type="AlphaFoldDB" id="C0QSV5"/>
<dbReference type="InterPro" id="IPR029044">
    <property type="entry name" value="Nucleotide-diphossugar_trans"/>
</dbReference>